<feature type="transmembrane region" description="Helical" evidence="2">
    <location>
        <begin position="172"/>
        <end position="195"/>
    </location>
</feature>
<evidence type="ECO:0000259" key="3">
    <source>
        <dbReference type="SMART" id="SM00014"/>
    </source>
</evidence>
<evidence type="ECO:0000313" key="4">
    <source>
        <dbReference type="Proteomes" id="UP000515163"/>
    </source>
</evidence>
<dbReference type="AlphaFoldDB" id="A0A6P8HWL0"/>
<organism evidence="4 5">
    <name type="scientific">Actinia tenebrosa</name>
    <name type="common">Australian red waratah sea anemone</name>
    <dbReference type="NCBI Taxonomy" id="6105"/>
    <lineage>
        <taxon>Eukaryota</taxon>
        <taxon>Metazoa</taxon>
        <taxon>Cnidaria</taxon>
        <taxon>Anthozoa</taxon>
        <taxon>Hexacorallia</taxon>
        <taxon>Actiniaria</taxon>
        <taxon>Actiniidae</taxon>
        <taxon>Actinia</taxon>
    </lineage>
</organism>
<dbReference type="InterPro" id="IPR000326">
    <property type="entry name" value="PAP2/HPO"/>
</dbReference>
<keyword evidence="2" id="KW-0812">Transmembrane</keyword>
<dbReference type="GO" id="GO:0005789">
    <property type="term" value="C:endoplasmic reticulum membrane"/>
    <property type="evidence" value="ECO:0007669"/>
    <property type="project" value="TreeGrafter"/>
</dbReference>
<feature type="domain" description="Phosphatidic acid phosphatase type 2/haloperoxidase" evidence="3">
    <location>
        <begin position="100"/>
        <end position="218"/>
    </location>
</feature>
<feature type="compositionally biased region" description="Acidic residues" evidence="1">
    <location>
        <begin position="1"/>
        <end position="13"/>
    </location>
</feature>
<dbReference type="Pfam" id="PF01569">
    <property type="entry name" value="PAP2"/>
    <property type="match status" value="1"/>
</dbReference>
<dbReference type="OrthoDB" id="301434at2759"/>
<gene>
    <name evidence="5" type="primary">LOC116293647</name>
</gene>
<dbReference type="KEGG" id="aten:116293647"/>
<dbReference type="GO" id="GO:0006670">
    <property type="term" value="P:sphingosine metabolic process"/>
    <property type="evidence" value="ECO:0007669"/>
    <property type="project" value="TreeGrafter"/>
</dbReference>
<dbReference type="SUPFAM" id="SSF48317">
    <property type="entry name" value="Acid phosphatase/Vanadium-dependent haloperoxidase"/>
    <property type="match status" value="1"/>
</dbReference>
<dbReference type="Gene3D" id="1.20.144.10">
    <property type="entry name" value="Phosphatidic acid phosphatase type 2/haloperoxidase"/>
    <property type="match status" value="1"/>
</dbReference>
<accession>A0A6P8HWL0</accession>
<feature type="transmembrane region" description="Helical" evidence="2">
    <location>
        <begin position="102"/>
        <end position="121"/>
    </location>
</feature>
<dbReference type="GeneID" id="116293647"/>
<name>A0A6P8HWL0_ACTTE</name>
<protein>
    <submittedName>
        <fullName evidence="5">Sphingosine-1-phosphate phosphatase 2-like</fullName>
    </submittedName>
</protein>
<dbReference type="SMART" id="SM00014">
    <property type="entry name" value="acidPPc"/>
    <property type="match status" value="1"/>
</dbReference>
<feature type="region of interest" description="Disordered" evidence="1">
    <location>
        <begin position="1"/>
        <end position="20"/>
    </location>
</feature>
<evidence type="ECO:0000256" key="2">
    <source>
        <dbReference type="SAM" id="Phobius"/>
    </source>
</evidence>
<dbReference type="PANTHER" id="PTHR14969:SF39">
    <property type="entry name" value="PHOSPHATIDIC ACID PHOSPHATASE TYPE 2_HALOPEROXIDASE DOMAIN-CONTAINING PROTEIN"/>
    <property type="match status" value="1"/>
</dbReference>
<dbReference type="Proteomes" id="UP000515163">
    <property type="component" value="Unplaced"/>
</dbReference>
<dbReference type="RefSeq" id="XP_031556967.1">
    <property type="nucleotide sequence ID" value="XM_031701107.1"/>
</dbReference>
<sequence length="423" mass="48348">MADEEDRYSDDESCEKVSDTEEDVEEYVVAPIDKLGVVGRWIRHRLLASILMGTPPLVAIQRMRTPLRTKIMKINSFFGTEEFYTPLVCFLTWIIDARLGRLLCFLMALGFYVAGFVKNLLCLPRPSNPPIVPLEGDSFETWGLPSHHAVLAVLLPWYIWFYSMLHFNLSQWAFITLFTVIVMWSVFVMMSRLYLGVHSPADIVVGGIIGCIVLAIWMKTDDLFDMAISYGSNVIPKAVVYSLLLLFIHPQPLTETNSFFETNCMTGVTVGVAVGRATNNKYSAISKAVLESGDENTTWFTYLWVSVLKLALGYFLVILTRMVCKAVFMSLISLAYRVVDIEYFSSRKIKNYYFRTAYSNSFKLPPIEKQGVKKRIHKVRSRDENIRYKWNIEFPVRYLTYACMGWMCVCGTPLLCHSIGLTV</sequence>
<feature type="transmembrane region" description="Helical" evidence="2">
    <location>
        <begin position="230"/>
        <end position="249"/>
    </location>
</feature>
<evidence type="ECO:0000313" key="5">
    <source>
        <dbReference type="RefSeq" id="XP_031556967.1"/>
    </source>
</evidence>
<feature type="transmembrane region" description="Helical" evidence="2">
    <location>
        <begin position="141"/>
        <end position="160"/>
    </location>
</feature>
<reference evidence="5" key="1">
    <citation type="submission" date="2025-08" db="UniProtKB">
        <authorList>
            <consortium name="RefSeq"/>
        </authorList>
    </citation>
    <scope>IDENTIFICATION</scope>
    <source>
        <tissue evidence="5">Tentacle</tissue>
    </source>
</reference>
<keyword evidence="2" id="KW-1133">Transmembrane helix</keyword>
<keyword evidence="4" id="KW-1185">Reference proteome</keyword>
<dbReference type="GO" id="GO:0042392">
    <property type="term" value="F:sphingosine-1-phosphate phosphatase activity"/>
    <property type="evidence" value="ECO:0007669"/>
    <property type="project" value="TreeGrafter"/>
</dbReference>
<dbReference type="PANTHER" id="PTHR14969">
    <property type="entry name" value="SPHINGOSINE-1-PHOSPHATE PHOSPHOHYDROLASE"/>
    <property type="match status" value="1"/>
</dbReference>
<proteinExistence type="predicted"/>
<feature type="transmembrane region" description="Helical" evidence="2">
    <location>
        <begin position="201"/>
        <end position="218"/>
    </location>
</feature>
<evidence type="ECO:0000256" key="1">
    <source>
        <dbReference type="SAM" id="MobiDB-lite"/>
    </source>
</evidence>
<keyword evidence="2" id="KW-0472">Membrane</keyword>
<dbReference type="InterPro" id="IPR036938">
    <property type="entry name" value="PAP2/HPO_sf"/>
</dbReference>
<dbReference type="InParanoid" id="A0A6P8HWL0"/>
<feature type="transmembrane region" description="Helical" evidence="2">
    <location>
        <begin position="299"/>
        <end position="319"/>
    </location>
</feature>